<dbReference type="AlphaFoldDB" id="A0A160TUZ3"/>
<dbReference type="EMBL" id="CZRL01000097">
    <property type="protein sequence ID" value="CUS53580.1"/>
    <property type="molecule type" value="Genomic_DNA"/>
</dbReference>
<evidence type="ECO:0000313" key="1">
    <source>
        <dbReference type="EMBL" id="CUS53580.1"/>
    </source>
</evidence>
<reference evidence="1" key="1">
    <citation type="submission" date="2015-10" db="EMBL/GenBank/DDBJ databases">
        <authorList>
            <person name="Gilbert D.G."/>
        </authorList>
    </citation>
    <scope>NUCLEOTIDE SEQUENCE</scope>
</reference>
<gene>
    <name evidence="1" type="ORF">MGWOODY_XGa1502</name>
</gene>
<protein>
    <submittedName>
        <fullName evidence="1">Uncharacterized protein</fullName>
    </submittedName>
</protein>
<accession>A0A160TUZ3</accession>
<organism evidence="1">
    <name type="scientific">hydrothermal vent metagenome</name>
    <dbReference type="NCBI Taxonomy" id="652676"/>
    <lineage>
        <taxon>unclassified sequences</taxon>
        <taxon>metagenomes</taxon>
        <taxon>ecological metagenomes</taxon>
    </lineage>
</organism>
<name>A0A160TUZ3_9ZZZZ</name>
<proteinExistence type="predicted"/>
<sequence>MFSDTDRDSGQTLLRLRACWTIKSPTAGPFSEALVAE</sequence>